<sequence>MGRLFRAIRGFVGRFLSGVEERNPEILLENAVQDELENLKKLQVAAARTMAYEKMLANDAAAKQKLVAARERQAQELLARGRREAAIEVIQQKQEAQASLAELEGRLEEARRNSQEMERAFREQERRYNEVVRERAALMEEHQRARALRMANEARASISLSDSSRDLEKARQAIRQASYEAQAVGELSVSETERQIAAAEVDIKRLEAERELEEMEVRMGLREPERLEPGSPEEPEEEGRG</sequence>
<evidence type="ECO:0000313" key="4">
    <source>
        <dbReference type="EMBL" id="BBL80866.1"/>
    </source>
</evidence>
<feature type="coiled-coil region" evidence="2">
    <location>
        <begin position="86"/>
        <end position="148"/>
    </location>
</feature>
<evidence type="ECO:0000313" key="5">
    <source>
        <dbReference type="Proteomes" id="UP000318065"/>
    </source>
</evidence>
<dbReference type="PANTHER" id="PTHR31088:SF6">
    <property type="entry name" value="PHAGE SHOCK PROTEIN A"/>
    <property type="match status" value="1"/>
</dbReference>
<feature type="compositionally biased region" description="Basic and acidic residues" evidence="3">
    <location>
        <begin position="215"/>
        <end position="228"/>
    </location>
</feature>
<evidence type="ECO:0008006" key="6">
    <source>
        <dbReference type="Google" id="ProtNLM"/>
    </source>
</evidence>
<dbReference type="InterPro" id="IPR007157">
    <property type="entry name" value="PspA_VIPP1"/>
</dbReference>
<proteinExistence type="inferred from homology"/>
<evidence type="ECO:0000256" key="2">
    <source>
        <dbReference type="SAM" id="Coils"/>
    </source>
</evidence>
<gene>
    <name evidence="4" type="ORF">RxyAA322_27200</name>
</gene>
<dbReference type="RefSeq" id="WP_143528826.1">
    <property type="nucleotide sequence ID" value="NZ_AP019791.1"/>
</dbReference>
<evidence type="ECO:0000256" key="3">
    <source>
        <dbReference type="SAM" id="MobiDB-lite"/>
    </source>
</evidence>
<dbReference type="Proteomes" id="UP000318065">
    <property type="component" value="Chromosome"/>
</dbReference>
<feature type="region of interest" description="Disordered" evidence="3">
    <location>
        <begin position="215"/>
        <end position="241"/>
    </location>
</feature>
<evidence type="ECO:0000256" key="1">
    <source>
        <dbReference type="ARBA" id="ARBA00043985"/>
    </source>
</evidence>
<organism evidence="4 5">
    <name type="scientific">Rubrobacter xylanophilus</name>
    <dbReference type="NCBI Taxonomy" id="49319"/>
    <lineage>
        <taxon>Bacteria</taxon>
        <taxon>Bacillati</taxon>
        <taxon>Actinomycetota</taxon>
        <taxon>Rubrobacteria</taxon>
        <taxon>Rubrobacterales</taxon>
        <taxon>Rubrobacteraceae</taxon>
        <taxon>Rubrobacter</taxon>
    </lineage>
</organism>
<keyword evidence="2" id="KW-0175">Coiled coil</keyword>
<dbReference type="EMBL" id="AP019791">
    <property type="protein sequence ID" value="BBL80866.1"/>
    <property type="molecule type" value="Genomic_DNA"/>
</dbReference>
<accession>A0A510HLF1</accession>
<protein>
    <recommendedName>
        <fullName evidence="6">Phage shock protein A, PspA</fullName>
    </recommendedName>
</protein>
<dbReference type="OrthoDB" id="9779630at2"/>
<comment type="similarity">
    <text evidence="1">Belongs to the PspA/Vipp/IM30 family.</text>
</comment>
<dbReference type="Pfam" id="PF04012">
    <property type="entry name" value="PspA_IM30"/>
    <property type="match status" value="1"/>
</dbReference>
<name>A0A510HLF1_9ACTN</name>
<feature type="compositionally biased region" description="Acidic residues" evidence="3">
    <location>
        <begin position="231"/>
        <end position="241"/>
    </location>
</feature>
<dbReference type="AlphaFoldDB" id="A0A510HLF1"/>
<reference evidence="4" key="1">
    <citation type="journal article" date="2019" name="Microbiol. Resour. Announc.">
        <title>Complete Genome Sequence of Rubrobacter xylanophilus Strain AA3-22, Isolated from Arima Onsen in Japan.</title>
        <authorList>
            <person name="Tomariguchi N."/>
            <person name="Miyazaki K."/>
        </authorList>
    </citation>
    <scope>NUCLEOTIDE SEQUENCE [LARGE SCALE GENOMIC DNA]</scope>
    <source>
        <strain evidence="4">AA3-22</strain>
    </source>
</reference>
<dbReference type="PANTHER" id="PTHR31088">
    <property type="entry name" value="MEMBRANE-ASSOCIATED PROTEIN VIPP1, CHLOROPLASTIC"/>
    <property type="match status" value="1"/>
</dbReference>
<keyword evidence="5" id="KW-1185">Reference proteome</keyword>